<evidence type="ECO:0000313" key="2">
    <source>
        <dbReference type="Proteomes" id="UP000198403"/>
    </source>
</evidence>
<keyword evidence="2" id="KW-1185">Reference proteome</keyword>
<dbReference type="RefSeq" id="WP_089339029.1">
    <property type="nucleotide sequence ID" value="NZ_FZNO01000053.1"/>
</dbReference>
<dbReference type="Proteomes" id="UP000198403">
    <property type="component" value="Unassembled WGS sequence"/>
</dbReference>
<accession>A0A239AQG5</accession>
<dbReference type="AlphaFoldDB" id="A0A239AQG5"/>
<evidence type="ECO:0000313" key="1">
    <source>
        <dbReference type="EMBL" id="SNR97799.1"/>
    </source>
</evidence>
<proteinExistence type="predicted"/>
<reference evidence="1 2" key="1">
    <citation type="submission" date="2017-06" db="EMBL/GenBank/DDBJ databases">
        <authorList>
            <person name="Kim H.J."/>
            <person name="Triplett B.A."/>
        </authorList>
    </citation>
    <scope>NUCLEOTIDE SEQUENCE [LARGE SCALE GENOMIC DNA]</scope>
    <source>
        <strain evidence="1 2">DSM 44272</strain>
    </source>
</reference>
<dbReference type="EMBL" id="FZNO01000053">
    <property type="protein sequence ID" value="SNR97799.1"/>
    <property type="molecule type" value="Genomic_DNA"/>
</dbReference>
<sequence>MFQFTPEGLVVAVNAFARQVAPSVPAPEQRGFFGTLTFESRQNRAVRWAQEIQDATQVPISNRQRKGARQLAARQQALQLMLRGLEQLKDSDNPLYKQRRKERTLAEAERTLNDAARLVGLLLS</sequence>
<gene>
    <name evidence="1" type="ORF">SAMN06272737_1533</name>
</gene>
<protein>
    <submittedName>
        <fullName evidence="1">Uncharacterized protein</fullName>
    </submittedName>
</protein>
<organism evidence="1 2">
    <name type="scientific">Blastococcus mobilis</name>
    <dbReference type="NCBI Taxonomy" id="1938746"/>
    <lineage>
        <taxon>Bacteria</taxon>
        <taxon>Bacillati</taxon>
        <taxon>Actinomycetota</taxon>
        <taxon>Actinomycetes</taxon>
        <taxon>Geodermatophilales</taxon>
        <taxon>Geodermatophilaceae</taxon>
        <taxon>Blastococcus</taxon>
    </lineage>
</organism>
<name>A0A239AQG5_9ACTN</name>